<sequence>RESTTVDAAAKVEGLPPRQENSKRHISTSANAVAEVAALATPPPKPSFGLTSGSNDSTEIVDYEWPTRNTSEGDSVEPNSVEPNSIEENFGTKPCSSHHANCDGYITVSCRYHGKSAKKLYHRHHWKNKAKKSGSPIDRSGKRSNFYAFSEPPEQSDDQIIDEEEEEETQGEFVEKKKKMKGERVVTSISKAKQKTRKSTNMSRRHGTGTEKAISFSS</sequence>
<dbReference type="AlphaFoldDB" id="A0A9W7DPJ0"/>
<dbReference type="Proteomes" id="UP001165082">
    <property type="component" value="Unassembled WGS sequence"/>
</dbReference>
<accession>A0A9W7DPJ0</accession>
<protein>
    <submittedName>
        <fullName evidence="2">Uncharacterized protein</fullName>
    </submittedName>
</protein>
<organism evidence="2 3">
    <name type="scientific">Triparma retinervis</name>
    <dbReference type="NCBI Taxonomy" id="2557542"/>
    <lineage>
        <taxon>Eukaryota</taxon>
        <taxon>Sar</taxon>
        <taxon>Stramenopiles</taxon>
        <taxon>Ochrophyta</taxon>
        <taxon>Bolidophyceae</taxon>
        <taxon>Parmales</taxon>
        <taxon>Triparmaceae</taxon>
        <taxon>Triparma</taxon>
    </lineage>
</organism>
<feature type="region of interest" description="Disordered" evidence="1">
    <location>
        <begin position="64"/>
        <end position="98"/>
    </location>
</feature>
<keyword evidence="3" id="KW-1185">Reference proteome</keyword>
<feature type="non-terminal residue" evidence="2">
    <location>
        <position position="1"/>
    </location>
</feature>
<feature type="compositionally biased region" description="Acidic residues" evidence="1">
    <location>
        <begin position="154"/>
        <end position="170"/>
    </location>
</feature>
<feature type="region of interest" description="Disordered" evidence="1">
    <location>
        <begin position="123"/>
        <end position="218"/>
    </location>
</feature>
<name>A0A9W7DPJ0_9STRA</name>
<reference evidence="2" key="1">
    <citation type="submission" date="2022-07" db="EMBL/GenBank/DDBJ databases">
        <title>Genome analysis of Parmales, a sister group of diatoms, reveals the evolutionary specialization of diatoms from phago-mixotrophs to photoautotrophs.</title>
        <authorList>
            <person name="Ban H."/>
            <person name="Sato S."/>
            <person name="Yoshikawa S."/>
            <person name="Kazumasa Y."/>
            <person name="Nakamura Y."/>
            <person name="Ichinomiya M."/>
            <person name="Saitoh K."/>
            <person name="Sato N."/>
            <person name="Blanc-Mathieu R."/>
            <person name="Endo H."/>
            <person name="Kuwata A."/>
            <person name="Ogata H."/>
        </authorList>
    </citation>
    <scope>NUCLEOTIDE SEQUENCE</scope>
</reference>
<evidence type="ECO:0000313" key="3">
    <source>
        <dbReference type="Proteomes" id="UP001165082"/>
    </source>
</evidence>
<dbReference type="EMBL" id="BRXZ01005777">
    <property type="protein sequence ID" value="GMH49907.1"/>
    <property type="molecule type" value="Genomic_DNA"/>
</dbReference>
<comment type="caution">
    <text evidence="2">The sequence shown here is derived from an EMBL/GenBank/DDBJ whole genome shotgun (WGS) entry which is preliminary data.</text>
</comment>
<evidence type="ECO:0000313" key="2">
    <source>
        <dbReference type="EMBL" id="GMH49907.1"/>
    </source>
</evidence>
<gene>
    <name evidence="2" type="ORF">TrRE_jg11664</name>
</gene>
<feature type="region of interest" description="Disordered" evidence="1">
    <location>
        <begin position="1"/>
        <end position="25"/>
    </location>
</feature>
<evidence type="ECO:0000256" key="1">
    <source>
        <dbReference type="SAM" id="MobiDB-lite"/>
    </source>
</evidence>
<feature type="compositionally biased region" description="Basic residues" evidence="1">
    <location>
        <begin position="123"/>
        <end position="132"/>
    </location>
</feature>
<feature type="compositionally biased region" description="Basic residues" evidence="1">
    <location>
        <begin position="192"/>
        <end position="207"/>
    </location>
</feature>
<proteinExistence type="predicted"/>
<feature type="compositionally biased region" description="Polar residues" evidence="1">
    <location>
        <begin position="67"/>
        <end position="87"/>
    </location>
</feature>